<dbReference type="RefSeq" id="WP_136423321.1">
    <property type="nucleotide sequence ID" value="NZ_SSSN01000003.1"/>
</dbReference>
<name>A0A4V3WUG4_9MICO</name>
<keyword evidence="3" id="KW-1185">Reference proteome</keyword>
<feature type="transmembrane region" description="Helical" evidence="1">
    <location>
        <begin position="134"/>
        <end position="153"/>
    </location>
</feature>
<evidence type="ECO:0000256" key="1">
    <source>
        <dbReference type="SAM" id="Phobius"/>
    </source>
</evidence>
<dbReference type="EMBL" id="SSSN01000003">
    <property type="protein sequence ID" value="THG35667.1"/>
    <property type="molecule type" value="Genomic_DNA"/>
</dbReference>
<feature type="transmembrane region" description="Helical" evidence="1">
    <location>
        <begin position="107"/>
        <end position="128"/>
    </location>
</feature>
<proteinExistence type="predicted"/>
<feature type="transmembrane region" description="Helical" evidence="1">
    <location>
        <begin position="46"/>
        <end position="68"/>
    </location>
</feature>
<feature type="transmembrane region" description="Helical" evidence="1">
    <location>
        <begin position="189"/>
        <end position="209"/>
    </location>
</feature>
<dbReference type="Proteomes" id="UP000307380">
    <property type="component" value="Unassembled WGS sequence"/>
</dbReference>
<evidence type="ECO:0000313" key="2">
    <source>
        <dbReference type="EMBL" id="THG35667.1"/>
    </source>
</evidence>
<reference evidence="2 3" key="1">
    <citation type="submission" date="2019-04" db="EMBL/GenBank/DDBJ databases">
        <authorList>
            <person name="Jiang L."/>
        </authorList>
    </citation>
    <scope>NUCLEOTIDE SEQUENCE [LARGE SCALE GENOMIC DNA]</scope>
    <source>
        <strain evidence="2 3">YIM 131861</strain>
    </source>
</reference>
<dbReference type="AlphaFoldDB" id="A0A4V3WUG4"/>
<gene>
    <name evidence="2" type="ORF">E6C70_06445</name>
</gene>
<evidence type="ECO:0000313" key="3">
    <source>
        <dbReference type="Proteomes" id="UP000307380"/>
    </source>
</evidence>
<accession>A0A4V3WUG4</accession>
<keyword evidence="1" id="KW-0812">Transmembrane</keyword>
<feature type="transmembrane region" description="Helical" evidence="1">
    <location>
        <begin position="80"/>
        <end position="100"/>
    </location>
</feature>
<sequence>MSHVEENTLGVVVGRENLPRRTRQFRRPQRTVSTTRANQHVLGNRHLTVGTVAASAALTLFFLMLFIMELPRMPSPLPAVIAWIVLGGIVAVTALIVRALSMRMPTWLFATSLVGGASVILLDQVATWGLSEQHVASTAALAVPALLLAIVTLRETMQVIIADAVIGVALVVCAAVEKRTDLLSLAPELMLIGIAIGAPLLGVAIVRAYRRMVQLELDLALVQSTVQAPRLAVGMLASEELTRLDDDAERLLDDVAEGRLPLPLASQQSTTAAALATALRLNLIEGRKETWLRHAVAESEFLAPAVTIDDTSSLAGLLGAEQRDALLLALWLLVSNGDRWGATVHLVFGPARPPVAGSFRRVRFPIVLETTGVPRRRVDSAAWDAMGTVGPHVDTVREGSLRVEIDCSVDRPSDT</sequence>
<dbReference type="OrthoDB" id="5124978at2"/>
<protein>
    <submittedName>
        <fullName evidence="2">Uncharacterized protein</fullName>
    </submittedName>
</protein>
<keyword evidence="1" id="KW-1133">Transmembrane helix</keyword>
<keyword evidence="1" id="KW-0472">Membrane</keyword>
<comment type="caution">
    <text evidence="2">The sequence shown here is derived from an EMBL/GenBank/DDBJ whole genome shotgun (WGS) entry which is preliminary data.</text>
</comment>
<feature type="transmembrane region" description="Helical" evidence="1">
    <location>
        <begin position="160"/>
        <end position="177"/>
    </location>
</feature>
<organism evidence="2 3">
    <name type="scientific">Orlajensenia flava</name>
    <dbReference type="NCBI Taxonomy" id="2565934"/>
    <lineage>
        <taxon>Bacteria</taxon>
        <taxon>Bacillati</taxon>
        <taxon>Actinomycetota</taxon>
        <taxon>Actinomycetes</taxon>
        <taxon>Micrococcales</taxon>
        <taxon>Microbacteriaceae</taxon>
        <taxon>Orlajensenia</taxon>
    </lineage>
</organism>